<name>A0A285U950_9STAP</name>
<evidence type="ECO:0000259" key="7">
    <source>
        <dbReference type="Pfam" id="PF02272"/>
    </source>
</evidence>
<dbReference type="Gene3D" id="3.90.1640.30">
    <property type="match status" value="1"/>
</dbReference>
<keyword evidence="5 10" id="KW-0269">Exonuclease</keyword>
<protein>
    <recommendedName>
        <fullName evidence="2">Single-stranded-DNA-specific exonuclease RecJ</fullName>
    </recommendedName>
</protein>
<dbReference type="RefSeq" id="WP_097038580.1">
    <property type="nucleotide sequence ID" value="NZ_OBQF01000001.1"/>
</dbReference>
<dbReference type="InterPro" id="IPR004610">
    <property type="entry name" value="RecJ"/>
</dbReference>
<keyword evidence="3" id="KW-0540">Nuclease</keyword>
<proteinExistence type="inferred from homology"/>
<accession>A0A285U950</accession>
<dbReference type="InterPro" id="IPR038763">
    <property type="entry name" value="DHH_sf"/>
</dbReference>
<dbReference type="InterPro" id="IPR051673">
    <property type="entry name" value="SSDNA_exonuclease_RecJ"/>
</dbReference>
<dbReference type="GO" id="GO:0006310">
    <property type="term" value="P:DNA recombination"/>
    <property type="evidence" value="ECO:0007669"/>
    <property type="project" value="InterPro"/>
</dbReference>
<dbReference type="Pfam" id="PF01368">
    <property type="entry name" value="DHH"/>
    <property type="match status" value="1"/>
</dbReference>
<dbReference type="InterPro" id="IPR041122">
    <property type="entry name" value="RecJ_OB"/>
</dbReference>
<feature type="domain" description="RecJ OB" evidence="9">
    <location>
        <begin position="440"/>
        <end position="544"/>
    </location>
</feature>
<sequence length="757" mass="84324">MFKSKYEWKVRNTGEVLPESLQKKYRLNSLEQHILENRGYTTDEQLKSLYETGTHDENGIFSMDEAVSRIEAAVAGGERILIYGDFDADGITSTAILYTALKNAGAAVDYLIPNRIEHGYGPNIDLFKSRVVGRHDLVITVDNGVAAVDEIGFLKSEGIDVIVADHHEFADTLPDAIIVHAAHPEGEYPFEHLAGVGITYKLITALGLATSDMLQLVAIGTVADMVSITGENKKLVIDGLQQINANPLTGVRTLLSVSGHTGAVDEETIGFGIAPRLNSSGRIADAEIAVELLLTEDRTKAFELASELEALNDERKEIVIETFTDATGLYEEDEDIIIVRGEDYHPGVIGIVASKLTEAYGKPAIVFTLDGAVYRGSARSIDGLNLLEAVKEKDGFISKIGGHSQAFGIEVAAHEFNEFKEAVEQHFKDKELSLKPVKYIDMMIEKDEFKLAEFERFENLKPFGQGFTRPIFMINQGRIESVRQVGKDKNHIKITFQDISIDTIGFNFGHLFHEVSAGDRISLVGTVNINEFNQTRSLQMIIQDAEISNVQIIDMRSRVNQNFDMISPEDHFLINRGKEKKSQNYYHYGEQLPFAIDTLVLRDLPESLALLGESIKNIHVSKIIMIFNTKEEFYFTGAPDFSLVEGVYRLISDREDGSINLATDAYAFADHFNISMKILKMVTDILEELEKIEVKNGIINKKDTNNELTESEVENSKVKSAIDHRIQSEAKLKMSSTQELKNYIKILIADDGGNNES</sequence>
<feature type="domain" description="Single-stranded-DNA-specific exonuclease RecJ C-terminal" evidence="8">
    <location>
        <begin position="555"/>
        <end position="744"/>
    </location>
</feature>
<evidence type="ECO:0000256" key="4">
    <source>
        <dbReference type="ARBA" id="ARBA00022801"/>
    </source>
</evidence>
<dbReference type="PANTHER" id="PTHR30255:SF2">
    <property type="entry name" value="SINGLE-STRANDED-DNA-SPECIFIC EXONUCLEASE RECJ"/>
    <property type="match status" value="1"/>
</dbReference>
<dbReference type="InterPro" id="IPR003156">
    <property type="entry name" value="DHHA1_dom"/>
</dbReference>
<evidence type="ECO:0000259" key="8">
    <source>
        <dbReference type="Pfam" id="PF10141"/>
    </source>
</evidence>
<dbReference type="Gene3D" id="3.10.310.30">
    <property type="match status" value="1"/>
</dbReference>
<dbReference type="PANTHER" id="PTHR30255">
    <property type="entry name" value="SINGLE-STRANDED-DNA-SPECIFIC EXONUCLEASE RECJ"/>
    <property type="match status" value="1"/>
</dbReference>
<dbReference type="AlphaFoldDB" id="A0A285U950"/>
<feature type="domain" description="DDH" evidence="6">
    <location>
        <begin position="79"/>
        <end position="221"/>
    </location>
</feature>
<evidence type="ECO:0000256" key="1">
    <source>
        <dbReference type="ARBA" id="ARBA00005915"/>
    </source>
</evidence>
<dbReference type="Proteomes" id="UP000219412">
    <property type="component" value="Unassembled WGS sequence"/>
</dbReference>
<dbReference type="SUPFAM" id="SSF64182">
    <property type="entry name" value="DHH phosphoesterases"/>
    <property type="match status" value="1"/>
</dbReference>
<keyword evidence="11" id="KW-1185">Reference proteome</keyword>
<evidence type="ECO:0000256" key="5">
    <source>
        <dbReference type="ARBA" id="ARBA00022839"/>
    </source>
</evidence>
<feature type="domain" description="DHHA1" evidence="7">
    <location>
        <begin position="336"/>
        <end position="428"/>
    </location>
</feature>
<dbReference type="GO" id="GO:0003676">
    <property type="term" value="F:nucleic acid binding"/>
    <property type="evidence" value="ECO:0007669"/>
    <property type="project" value="InterPro"/>
</dbReference>
<evidence type="ECO:0000256" key="2">
    <source>
        <dbReference type="ARBA" id="ARBA00019841"/>
    </source>
</evidence>
<gene>
    <name evidence="10" type="ORF">SAMN05878391_0391</name>
</gene>
<dbReference type="NCBIfam" id="TIGR00644">
    <property type="entry name" value="recJ"/>
    <property type="match status" value="1"/>
</dbReference>
<dbReference type="EMBL" id="OBQF01000001">
    <property type="protein sequence ID" value="SOC38372.1"/>
    <property type="molecule type" value="Genomic_DNA"/>
</dbReference>
<dbReference type="Pfam" id="PF02272">
    <property type="entry name" value="DHHA1"/>
    <property type="match status" value="1"/>
</dbReference>
<dbReference type="GO" id="GO:0006281">
    <property type="term" value="P:DNA repair"/>
    <property type="evidence" value="ECO:0007669"/>
    <property type="project" value="InterPro"/>
</dbReference>
<keyword evidence="4" id="KW-0378">Hydrolase</keyword>
<dbReference type="Pfam" id="PF10141">
    <property type="entry name" value="ssDNA-exonuc_C"/>
    <property type="match status" value="1"/>
</dbReference>
<dbReference type="InterPro" id="IPR001667">
    <property type="entry name" value="DDH_dom"/>
</dbReference>
<dbReference type="GO" id="GO:0008409">
    <property type="term" value="F:5'-3' exonuclease activity"/>
    <property type="evidence" value="ECO:0007669"/>
    <property type="project" value="InterPro"/>
</dbReference>
<organism evidence="10 11">
    <name type="scientific">Salinicoccus kekensis</name>
    <dbReference type="NCBI Taxonomy" id="714307"/>
    <lineage>
        <taxon>Bacteria</taxon>
        <taxon>Bacillati</taxon>
        <taxon>Bacillota</taxon>
        <taxon>Bacilli</taxon>
        <taxon>Bacillales</taxon>
        <taxon>Staphylococcaceae</taxon>
        <taxon>Salinicoccus</taxon>
    </lineage>
</organism>
<evidence type="ECO:0000259" key="9">
    <source>
        <dbReference type="Pfam" id="PF17768"/>
    </source>
</evidence>
<evidence type="ECO:0000313" key="10">
    <source>
        <dbReference type="EMBL" id="SOC38372.1"/>
    </source>
</evidence>
<dbReference type="OrthoDB" id="9809852at2"/>
<reference evidence="11" key="1">
    <citation type="submission" date="2017-08" db="EMBL/GenBank/DDBJ databases">
        <authorList>
            <person name="Varghese N."/>
            <person name="Submissions S."/>
        </authorList>
    </citation>
    <scope>NUCLEOTIDE SEQUENCE [LARGE SCALE GENOMIC DNA]</scope>
    <source>
        <strain evidence="11">DSM 23173</strain>
    </source>
</reference>
<comment type="similarity">
    <text evidence="1">Belongs to the RecJ family.</text>
</comment>
<evidence type="ECO:0000256" key="3">
    <source>
        <dbReference type="ARBA" id="ARBA00022722"/>
    </source>
</evidence>
<evidence type="ECO:0000259" key="6">
    <source>
        <dbReference type="Pfam" id="PF01368"/>
    </source>
</evidence>
<evidence type="ECO:0000313" key="11">
    <source>
        <dbReference type="Proteomes" id="UP000219412"/>
    </source>
</evidence>
<dbReference type="InterPro" id="IPR018779">
    <property type="entry name" value="RecJ_C"/>
</dbReference>
<dbReference type="Pfam" id="PF17768">
    <property type="entry name" value="RecJ_OB"/>
    <property type="match status" value="1"/>
</dbReference>